<name>A0A7J0BY34_9BACT</name>
<dbReference type="InterPro" id="IPR004477">
    <property type="entry name" value="ComEC_N"/>
</dbReference>
<feature type="region of interest" description="Disordered" evidence="6">
    <location>
        <begin position="992"/>
        <end position="1050"/>
    </location>
</feature>
<dbReference type="AlphaFoldDB" id="A0A7J0BY34"/>
<dbReference type="Pfam" id="PF03772">
    <property type="entry name" value="Competence"/>
    <property type="match status" value="1"/>
</dbReference>
<evidence type="ECO:0000256" key="2">
    <source>
        <dbReference type="ARBA" id="ARBA00022475"/>
    </source>
</evidence>
<evidence type="ECO:0000313" key="11">
    <source>
        <dbReference type="Proteomes" id="UP000503820"/>
    </source>
</evidence>
<dbReference type="InterPro" id="IPR052159">
    <property type="entry name" value="Competence_DNA_uptake"/>
</dbReference>
<gene>
    <name evidence="10" type="ORF">DSM19430T_32770</name>
</gene>
<feature type="transmembrane region" description="Helical" evidence="7">
    <location>
        <begin position="466"/>
        <end position="486"/>
    </location>
</feature>
<evidence type="ECO:0000259" key="9">
    <source>
        <dbReference type="Pfam" id="PF13567"/>
    </source>
</evidence>
<feature type="transmembrane region" description="Helical" evidence="7">
    <location>
        <begin position="419"/>
        <end position="437"/>
    </location>
</feature>
<keyword evidence="3 7" id="KW-0812">Transmembrane</keyword>
<evidence type="ECO:0000256" key="7">
    <source>
        <dbReference type="SAM" id="Phobius"/>
    </source>
</evidence>
<evidence type="ECO:0000256" key="5">
    <source>
        <dbReference type="ARBA" id="ARBA00023136"/>
    </source>
</evidence>
<comment type="caution">
    <text evidence="10">The sequence shown here is derived from an EMBL/GenBank/DDBJ whole genome shotgun (WGS) entry which is preliminary data.</text>
</comment>
<dbReference type="InterPro" id="IPR025405">
    <property type="entry name" value="DUF4131"/>
</dbReference>
<reference evidence="10 11" key="1">
    <citation type="submission" date="2020-05" db="EMBL/GenBank/DDBJ databases">
        <title>Draft genome sequence of Desulfovibrio psychrotolerans JS1T.</title>
        <authorList>
            <person name="Ueno A."/>
            <person name="Tamazawa S."/>
            <person name="Tamamura S."/>
            <person name="Murakami T."/>
            <person name="Kiyama T."/>
            <person name="Inomata H."/>
            <person name="Amano Y."/>
            <person name="Miyakawa K."/>
            <person name="Tamaki H."/>
            <person name="Naganuma T."/>
            <person name="Kaneko K."/>
        </authorList>
    </citation>
    <scope>NUCLEOTIDE SEQUENCE [LARGE SCALE GENOMIC DNA]</scope>
    <source>
        <strain evidence="10 11">JS1</strain>
    </source>
</reference>
<dbReference type="Gene3D" id="3.60.15.10">
    <property type="entry name" value="Ribonuclease Z/Hydroxyacylglutathione hydrolase-like"/>
    <property type="match status" value="1"/>
</dbReference>
<dbReference type="RefSeq" id="WP_174411197.1">
    <property type="nucleotide sequence ID" value="NZ_BLVP01000043.1"/>
</dbReference>
<evidence type="ECO:0000256" key="4">
    <source>
        <dbReference type="ARBA" id="ARBA00022989"/>
    </source>
</evidence>
<evidence type="ECO:0008006" key="12">
    <source>
        <dbReference type="Google" id="ProtNLM"/>
    </source>
</evidence>
<keyword evidence="2" id="KW-1003">Cell membrane</keyword>
<feature type="domain" description="ComEC/Rec2-related protein" evidence="8">
    <location>
        <begin position="360"/>
        <end position="686"/>
    </location>
</feature>
<dbReference type="NCBIfam" id="TIGR00360">
    <property type="entry name" value="ComEC_N-term"/>
    <property type="match status" value="1"/>
</dbReference>
<feature type="transmembrane region" description="Helical" evidence="7">
    <location>
        <begin position="385"/>
        <end position="407"/>
    </location>
</feature>
<feature type="transmembrane region" description="Helical" evidence="7">
    <location>
        <begin position="567"/>
        <end position="588"/>
    </location>
</feature>
<dbReference type="PANTHER" id="PTHR30619:SF7">
    <property type="entry name" value="BETA-LACTAMASE DOMAIN PROTEIN"/>
    <property type="match status" value="1"/>
</dbReference>
<evidence type="ECO:0000313" key="10">
    <source>
        <dbReference type="EMBL" id="GFM38593.1"/>
    </source>
</evidence>
<dbReference type="Pfam" id="PF13567">
    <property type="entry name" value="DUF4131"/>
    <property type="match status" value="1"/>
</dbReference>
<dbReference type="GO" id="GO:0005886">
    <property type="term" value="C:plasma membrane"/>
    <property type="evidence" value="ECO:0007669"/>
    <property type="project" value="UniProtKB-SubCell"/>
</dbReference>
<dbReference type="InterPro" id="IPR035681">
    <property type="entry name" value="ComA-like_MBL"/>
</dbReference>
<keyword evidence="4 7" id="KW-1133">Transmembrane helix</keyword>
<feature type="domain" description="DUF4131" evidence="9">
    <location>
        <begin position="57"/>
        <end position="227"/>
    </location>
</feature>
<feature type="compositionally biased region" description="Polar residues" evidence="6">
    <location>
        <begin position="312"/>
        <end position="321"/>
    </location>
</feature>
<dbReference type="Proteomes" id="UP000503820">
    <property type="component" value="Unassembled WGS sequence"/>
</dbReference>
<dbReference type="CDD" id="cd07731">
    <property type="entry name" value="ComA-like_MBL-fold"/>
    <property type="match status" value="1"/>
</dbReference>
<organism evidence="10 11">
    <name type="scientific">Desulfovibrio psychrotolerans</name>
    <dbReference type="NCBI Taxonomy" id="415242"/>
    <lineage>
        <taxon>Bacteria</taxon>
        <taxon>Pseudomonadati</taxon>
        <taxon>Thermodesulfobacteriota</taxon>
        <taxon>Desulfovibrionia</taxon>
        <taxon>Desulfovibrionales</taxon>
        <taxon>Desulfovibrionaceae</taxon>
        <taxon>Desulfovibrio</taxon>
    </lineage>
</organism>
<evidence type="ECO:0000256" key="3">
    <source>
        <dbReference type="ARBA" id="ARBA00022692"/>
    </source>
</evidence>
<evidence type="ECO:0000256" key="1">
    <source>
        <dbReference type="ARBA" id="ARBA00004651"/>
    </source>
</evidence>
<dbReference type="SUPFAM" id="SSF56281">
    <property type="entry name" value="Metallo-hydrolase/oxidoreductase"/>
    <property type="match status" value="1"/>
</dbReference>
<sequence length="1050" mass="111486">MPDVMPDATPDATPNLPSLLPWQFAVLAWLCGIWSVRFPVPALVAGTLLFGACLRPRYGTSALRQHLFHRLHRVSRLLPAPPPAPASPRTVLPTAAAMLLALCTGIGAAHLALNAPLPTPGFMDAREKVRITGTVYAVQPAMAERLQVILDDVRCQRDNGETVSLPGRTVWTWDSPMPATMPRIGPGQQVSLTQRIKPVRGFLNPGTWDSGQYWRDQGVLWRVWSRGSGYDLAISCTPSALWQLRETLRTRTLNVLAQGAGPHKPISGAAAAPESDMASGLVSGLVTGQVSGKASDLASGATPGPISDVKSGVTSDMTSGPTPGPTHNPAPEPDMAPDLAPHLTADKQLTDTPLSVVPALLFGDRFHITYDRMEQLSLASVSHSLALSGMHLGVLSGLGWCLAWLAGRLCPAILLRLPRPKLAVLFAAPLVAGYVWLGGATPSLLRAALMFACWGLLLWRNRPRVLLDGVFMAVALITLHNPLALFDLRLQLSALAVLSLALLLNPVNAALRRLPPFRTIHTDKRVQAPHGLPAGSLSGAQRGLFHTSASISGRVSGLGHLLRNGTAGLLAANLCIQLGMLPVVVWNFNTVSPWFLLNLLWLPVLGMITLPASLAGFAFSQMAALPLADATQAMAAWSFRLAAQPVTLLFDGLDALQQAGWLRPHLSLRPHWLSITGYWCVLLFVATAFTRHSRTAAAGMLLGLCLLCAPLATRLSDATGPLNGGTGGVSLTLLDVGQGQAALITLPHEQRILVDGGGFGLSGFDTGKSLVVPTLTWRMPPALHGIANSHPDTDHLQGLIYPLRHARVQRYAGNGQPGSHANEGLLSSALASAGLSHEALYAGDVLWEDNGLRLEVLHPPRRSGQARNAAGQEKPLSANNAALVLRLVHHGRGLALLMGDLERQGLRTLLGSGADLSAEVLVLPHHGARSSLMPELYAAVRPHYAISSTGQLNQWNFPSPAVRAALADMGIPLYDTARHGQIRVHWPSGSLPLREQTANLPPGTPAGQPEAKTQAKADTMPAHLAGKDSAQQGNTPPPRLTTVTGAPPLP</sequence>
<keyword evidence="11" id="KW-1185">Reference proteome</keyword>
<proteinExistence type="predicted"/>
<feature type="transmembrane region" description="Helical" evidence="7">
    <location>
        <begin position="492"/>
        <end position="511"/>
    </location>
</feature>
<comment type="subcellular location">
    <subcellularLocation>
        <location evidence="1">Cell membrane</location>
        <topology evidence="1">Multi-pass membrane protein</topology>
    </subcellularLocation>
</comment>
<evidence type="ECO:0000256" key="6">
    <source>
        <dbReference type="SAM" id="MobiDB-lite"/>
    </source>
</evidence>
<dbReference type="EMBL" id="BLVP01000043">
    <property type="protein sequence ID" value="GFM38593.1"/>
    <property type="molecule type" value="Genomic_DNA"/>
</dbReference>
<feature type="transmembrane region" description="Helical" evidence="7">
    <location>
        <begin position="696"/>
        <end position="713"/>
    </location>
</feature>
<keyword evidence="5 7" id="KW-0472">Membrane</keyword>
<feature type="region of interest" description="Disordered" evidence="6">
    <location>
        <begin position="294"/>
        <end position="340"/>
    </location>
</feature>
<dbReference type="PANTHER" id="PTHR30619">
    <property type="entry name" value="DNA INTERNALIZATION/COMPETENCE PROTEIN COMEC/REC2"/>
    <property type="match status" value="1"/>
</dbReference>
<feature type="transmembrane region" description="Helical" evidence="7">
    <location>
        <begin position="594"/>
        <end position="619"/>
    </location>
</feature>
<accession>A0A7J0BY34</accession>
<evidence type="ECO:0000259" key="8">
    <source>
        <dbReference type="Pfam" id="PF03772"/>
    </source>
</evidence>
<protein>
    <recommendedName>
        <fullName evidence="12">Competence protein ComEC</fullName>
    </recommendedName>
</protein>
<feature type="transmembrane region" description="Helical" evidence="7">
    <location>
        <begin position="670"/>
        <end position="689"/>
    </location>
</feature>
<dbReference type="InterPro" id="IPR036866">
    <property type="entry name" value="RibonucZ/Hydroxyglut_hydro"/>
</dbReference>
<feature type="compositionally biased region" description="Pro residues" evidence="6">
    <location>
        <begin position="322"/>
        <end position="334"/>
    </location>
</feature>